<gene>
    <name evidence="2" type="ORF">GCM10007047_00420</name>
</gene>
<dbReference type="CDD" id="cd04179">
    <property type="entry name" value="DPM_DPG-synthase_like"/>
    <property type="match status" value="1"/>
</dbReference>
<dbReference type="GO" id="GO:0016740">
    <property type="term" value="F:transferase activity"/>
    <property type="evidence" value="ECO:0007669"/>
    <property type="project" value="UniProtKB-KW"/>
</dbReference>
<evidence type="ECO:0000313" key="3">
    <source>
        <dbReference type="Proteomes" id="UP000642829"/>
    </source>
</evidence>
<proteinExistence type="predicted"/>
<keyword evidence="2" id="KW-0808">Transferase</keyword>
<keyword evidence="3" id="KW-1185">Reference proteome</keyword>
<reference evidence="2" key="2">
    <citation type="submission" date="2020-09" db="EMBL/GenBank/DDBJ databases">
        <authorList>
            <person name="Sun Q."/>
            <person name="Kim S."/>
        </authorList>
    </citation>
    <scope>NUCLEOTIDE SEQUENCE</scope>
    <source>
        <strain evidence="2">KCTC 12870</strain>
    </source>
</reference>
<reference evidence="2" key="1">
    <citation type="journal article" date="2014" name="Int. J. Syst. Evol. Microbiol.">
        <title>Complete genome sequence of Corynebacterium casei LMG S-19264T (=DSM 44701T), isolated from a smear-ripened cheese.</title>
        <authorList>
            <consortium name="US DOE Joint Genome Institute (JGI-PGF)"/>
            <person name="Walter F."/>
            <person name="Albersmeier A."/>
            <person name="Kalinowski J."/>
            <person name="Ruckert C."/>
        </authorList>
    </citation>
    <scope>NUCLEOTIDE SEQUENCE</scope>
    <source>
        <strain evidence="2">KCTC 12870</strain>
    </source>
</reference>
<dbReference type="PANTHER" id="PTHR48090:SF7">
    <property type="entry name" value="RFBJ PROTEIN"/>
    <property type="match status" value="1"/>
</dbReference>
<dbReference type="Gene3D" id="3.90.550.10">
    <property type="entry name" value="Spore Coat Polysaccharide Biosynthesis Protein SpsA, Chain A"/>
    <property type="match status" value="1"/>
</dbReference>
<dbReference type="InterPro" id="IPR050256">
    <property type="entry name" value="Glycosyltransferase_2"/>
</dbReference>
<comment type="caution">
    <text evidence="2">The sequence shown here is derived from an EMBL/GenBank/DDBJ whole genome shotgun (WGS) entry which is preliminary data.</text>
</comment>
<dbReference type="RefSeq" id="WP_189510528.1">
    <property type="nucleotide sequence ID" value="NZ_BMXG01000001.1"/>
</dbReference>
<protein>
    <submittedName>
        <fullName evidence="2">Glycosyl transferase</fullName>
    </submittedName>
</protein>
<dbReference type="InterPro" id="IPR029044">
    <property type="entry name" value="Nucleotide-diphossugar_trans"/>
</dbReference>
<name>A0A8J3GCN1_9BACT</name>
<accession>A0A8J3GCN1</accession>
<evidence type="ECO:0000259" key="1">
    <source>
        <dbReference type="Pfam" id="PF00535"/>
    </source>
</evidence>
<dbReference type="InterPro" id="IPR001173">
    <property type="entry name" value="Glyco_trans_2-like"/>
</dbReference>
<feature type="domain" description="Glycosyltransferase 2-like" evidence="1">
    <location>
        <begin position="4"/>
        <end position="168"/>
    </location>
</feature>
<dbReference type="PANTHER" id="PTHR48090">
    <property type="entry name" value="UNDECAPRENYL-PHOSPHATE 4-DEOXY-4-FORMAMIDO-L-ARABINOSE TRANSFERASE-RELATED"/>
    <property type="match status" value="1"/>
</dbReference>
<dbReference type="Proteomes" id="UP000642829">
    <property type="component" value="Unassembled WGS sequence"/>
</dbReference>
<sequence length="229" mass="25915">MKLSIVIPCFNESATIEEVIAAVLASPVKDKEIIIVDDCSTDGTREILNEKIAPLVSKIVFHDVNQGKGAALRTGFQSATGDIVIIQDADLEYDPQEYGKLLKPILDGKADVVYGSRFAGGESHRVVYFWHMLGNEFLTFLSNAFTNINLSDMETCYKVFRKDIIDQITIEENRFGFEPEITAKVARLQCRIFEVGISYYGRTYDEGKKIGWRDGFRAIYAILKYNIFR</sequence>
<dbReference type="EMBL" id="BMXG01000001">
    <property type="protein sequence ID" value="GHB89837.1"/>
    <property type="molecule type" value="Genomic_DNA"/>
</dbReference>
<dbReference type="SUPFAM" id="SSF53448">
    <property type="entry name" value="Nucleotide-diphospho-sugar transferases"/>
    <property type="match status" value="1"/>
</dbReference>
<dbReference type="AlphaFoldDB" id="A0A8J3GCN1"/>
<evidence type="ECO:0000313" key="2">
    <source>
        <dbReference type="EMBL" id="GHB89837.1"/>
    </source>
</evidence>
<organism evidence="2 3">
    <name type="scientific">Cerasicoccus arenae</name>
    <dbReference type="NCBI Taxonomy" id="424488"/>
    <lineage>
        <taxon>Bacteria</taxon>
        <taxon>Pseudomonadati</taxon>
        <taxon>Verrucomicrobiota</taxon>
        <taxon>Opitutia</taxon>
        <taxon>Puniceicoccales</taxon>
        <taxon>Cerasicoccaceae</taxon>
        <taxon>Cerasicoccus</taxon>
    </lineage>
</organism>
<dbReference type="Pfam" id="PF00535">
    <property type="entry name" value="Glycos_transf_2"/>
    <property type="match status" value="1"/>
</dbReference>